<evidence type="ECO:0000313" key="3">
    <source>
        <dbReference type="Proteomes" id="UP000248423"/>
    </source>
</evidence>
<keyword evidence="3" id="KW-1185">Reference proteome</keyword>
<keyword evidence="1" id="KW-1133">Transmembrane helix</keyword>
<name>A0A319F2N8_ASPSB</name>
<organism evidence="2 3">
    <name type="scientific">Aspergillus sclerotiicarbonarius (strain CBS 121057 / IBT 28362)</name>
    <dbReference type="NCBI Taxonomy" id="1448318"/>
    <lineage>
        <taxon>Eukaryota</taxon>
        <taxon>Fungi</taxon>
        <taxon>Dikarya</taxon>
        <taxon>Ascomycota</taxon>
        <taxon>Pezizomycotina</taxon>
        <taxon>Eurotiomycetes</taxon>
        <taxon>Eurotiomycetidae</taxon>
        <taxon>Eurotiales</taxon>
        <taxon>Aspergillaceae</taxon>
        <taxon>Aspergillus</taxon>
        <taxon>Aspergillus subgen. Circumdati</taxon>
    </lineage>
</organism>
<accession>A0A319F2N8</accession>
<proteinExistence type="predicted"/>
<dbReference type="AlphaFoldDB" id="A0A319F2N8"/>
<sequence>MTLKSSSNPLSLARDSTASAIVLTACCAAISWIPSLGYAQANTHPTLYWNTLLITFPSFYIWYLHAEKEKEGKGWEGRLTTLITLIMASASLSSCVVRSWMYRCC</sequence>
<dbReference type="EMBL" id="KZ826326">
    <property type="protein sequence ID" value="PYI09629.1"/>
    <property type="molecule type" value="Genomic_DNA"/>
</dbReference>
<gene>
    <name evidence="2" type="ORF">BO78DRAFT_31446</name>
</gene>
<keyword evidence="1" id="KW-0472">Membrane</keyword>
<keyword evidence="1" id="KW-0812">Transmembrane</keyword>
<protein>
    <submittedName>
        <fullName evidence="2">Uncharacterized protein</fullName>
    </submittedName>
</protein>
<reference evidence="2 3" key="1">
    <citation type="submission" date="2018-02" db="EMBL/GenBank/DDBJ databases">
        <title>The genomes of Aspergillus section Nigri reveals drivers in fungal speciation.</title>
        <authorList>
            <consortium name="DOE Joint Genome Institute"/>
            <person name="Vesth T.C."/>
            <person name="Nybo J."/>
            <person name="Theobald S."/>
            <person name="Brandl J."/>
            <person name="Frisvad J.C."/>
            <person name="Nielsen K.F."/>
            <person name="Lyhne E.K."/>
            <person name="Kogle M.E."/>
            <person name="Kuo A."/>
            <person name="Riley R."/>
            <person name="Clum A."/>
            <person name="Nolan M."/>
            <person name="Lipzen A."/>
            <person name="Salamov A."/>
            <person name="Henrissat B."/>
            <person name="Wiebenga A."/>
            <person name="De vries R.P."/>
            <person name="Grigoriev I.V."/>
            <person name="Mortensen U.H."/>
            <person name="Andersen M.R."/>
            <person name="Baker S.E."/>
        </authorList>
    </citation>
    <scope>NUCLEOTIDE SEQUENCE [LARGE SCALE GENOMIC DNA]</scope>
    <source>
        <strain evidence="2 3">CBS 121057</strain>
    </source>
</reference>
<evidence type="ECO:0000256" key="1">
    <source>
        <dbReference type="SAM" id="Phobius"/>
    </source>
</evidence>
<dbReference type="Proteomes" id="UP000248423">
    <property type="component" value="Unassembled WGS sequence"/>
</dbReference>
<feature type="transmembrane region" description="Helical" evidence="1">
    <location>
        <begin position="47"/>
        <end position="66"/>
    </location>
</feature>
<dbReference type="PROSITE" id="PS51257">
    <property type="entry name" value="PROKAR_LIPOPROTEIN"/>
    <property type="match status" value="1"/>
</dbReference>
<feature type="transmembrane region" description="Helical" evidence="1">
    <location>
        <begin position="78"/>
        <end position="101"/>
    </location>
</feature>
<feature type="transmembrane region" description="Helical" evidence="1">
    <location>
        <begin position="20"/>
        <end position="41"/>
    </location>
</feature>
<evidence type="ECO:0000313" key="2">
    <source>
        <dbReference type="EMBL" id="PYI09629.1"/>
    </source>
</evidence>
<dbReference type="VEuPathDB" id="FungiDB:BO78DRAFT_31446"/>